<accession>A0A6J5QQL8</accession>
<dbReference type="EMBL" id="LR797061">
    <property type="protein sequence ID" value="CAB4184866.1"/>
    <property type="molecule type" value="Genomic_DNA"/>
</dbReference>
<proteinExistence type="predicted"/>
<protein>
    <submittedName>
        <fullName evidence="1">Uncharacterized protein</fullName>
    </submittedName>
</protein>
<sequence length="56" mass="6401">MRCPACGVSMSEEFARMPHYNTREEFNAAAKHHDPNDFAAWQVSHAAWMKQQGGHQ</sequence>
<organism evidence="1">
    <name type="scientific">uncultured Caudovirales phage</name>
    <dbReference type="NCBI Taxonomy" id="2100421"/>
    <lineage>
        <taxon>Viruses</taxon>
        <taxon>Duplodnaviria</taxon>
        <taxon>Heunggongvirae</taxon>
        <taxon>Uroviricota</taxon>
        <taxon>Caudoviricetes</taxon>
        <taxon>Peduoviridae</taxon>
        <taxon>Maltschvirus</taxon>
        <taxon>Maltschvirus maltsch</taxon>
    </lineage>
</organism>
<evidence type="ECO:0000313" key="1">
    <source>
        <dbReference type="EMBL" id="CAB4184866.1"/>
    </source>
</evidence>
<gene>
    <name evidence="1" type="ORF">UFOVP1122_40</name>
</gene>
<reference evidence="1" key="1">
    <citation type="submission" date="2020-05" db="EMBL/GenBank/DDBJ databases">
        <authorList>
            <person name="Chiriac C."/>
            <person name="Salcher M."/>
            <person name="Ghai R."/>
            <person name="Kavagutti S V."/>
        </authorList>
    </citation>
    <scope>NUCLEOTIDE SEQUENCE</scope>
</reference>
<name>A0A6J5QQL8_9CAUD</name>